<dbReference type="Pfam" id="PF01738">
    <property type="entry name" value="DLH"/>
    <property type="match status" value="1"/>
</dbReference>
<accession>A0AAW3ZRZ0</accession>
<dbReference type="InterPro" id="IPR051049">
    <property type="entry name" value="Dienelactone_hydrolase-like"/>
</dbReference>
<dbReference type="PANTHER" id="PTHR46623">
    <property type="entry name" value="CARBOXYMETHYLENEBUTENOLIDASE-RELATED"/>
    <property type="match status" value="1"/>
</dbReference>
<dbReference type="Proteomes" id="UP000613768">
    <property type="component" value="Unassembled WGS sequence"/>
</dbReference>
<evidence type="ECO:0000313" key="2">
    <source>
        <dbReference type="EMBL" id="MBD8527006.1"/>
    </source>
</evidence>
<protein>
    <submittedName>
        <fullName evidence="2">Dienelactone hydrolase family protein</fullName>
    </submittedName>
</protein>
<dbReference type="Gene3D" id="3.40.50.1820">
    <property type="entry name" value="alpha/beta hydrolase"/>
    <property type="match status" value="1"/>
</dbReference>
<evidence type="ECO:0000259" key="1">
    <source>
        <dbReference type="Pfam" id="PF01738"/>
    </source>
</evidence>
<evidence type="ECO:0000313" key="3">
    <source>
        <dbReference type="Proteomes" id="UP000613768"/>
    </source>
</evidence>
<reference evidence="2 3" key="1">
    <citation type="submission" date="2020-09" db="EMBL/GenBank/DDBJ databases">
        <title>Pseudoxanthomonas sp. CAU 1598 isolated from sand of Yaerae Beach.</title>
        <authorList>
            <person name="Kim W."/>
        </authorList>
    </citation>
    <scope>NUCLEOTIDE SEQUENCE [LARGE SCALE GENOMIC DNA]</scope>
    <source>
        <strain evidence="2 3">CAU 1598</strain>
    </source>
</reference>
<name>A0AAW3ZRZ0_9GAMM</name>
<sequence length="220" mass="24597">MGHPVSISTPTGRIGGWRCDPPNLPHGAVIIVQEIFGVNGHIRHLVDRFAHHGFIAVAPALFDHIAPHIELNYDEAGVTRGRELVEQLGFERCLGDINSLQRELSSEAMVGVVGFCWGGTLAYLSNTRLGLPAVDFYGARSMPFIRERLQAPMEFHFGENDPLISAEDIQAHRENHIDARVYTYQASHGFNCDERADYDPVSSAQAMERTMHFFTRVLRS</sequence>
<dbReference type="RefSeq" id="WP_192030425.1">
    <property type="nucleotide sequence ID" value="NZ_JACYTR010000037.1"/>
</dbReference>
<dbReference type="InterPro" id="IPR029058">
    <property type="entry name" value="AB_hydrolase_fold"/>
</dbReference>
<gene>
    <name evidence="2" type="ORF">IFO71_14790</name>
</gene>
<proteinExistence type="predicted"/>
<dbReference type="EMBL" id="JACYTR010000037">
    <property type="protein sequence ID" value="MBD8527006.1"/>
    <property type="molecule type" value="Genomic_DNA"/>
</dbReference>
<dbReference type="InterPro" id="IPR002925">
    <property type="entry name" value="Dienelactn_hydro"/>
</dbReference>
<dbReference type="GO" id="GO:0016787">
    <property type="term" value="F:hydrolase activity"/>
    <property type="evidence" value="ECO:0007669"/>
    <property type="project" value="UniProtKB-KW"/>
</dbReference>
<organism evidence="2 3">
    <name type="scientific">Pseudomarimonas arenosa</name>
    <dbReference type="NCBI Taxonomy" id="2774145"/>
    <lineage>
        <taxon>Bacteria</taxon>
        <taxon>Pseudomonadati</taxon>
        <taxon>Pseudomonadota</taxon>
        <taxon>Gammaproteobacteria</taxon>
        <taxon>Lysobacterales</taxon>
        <taxon>Lysobacteraceae</taxon>
        <taxon>Pseudomarimonas</taxon>
    </lineage>
</organism>
<dbReference type="AlphaFoldDB" id="A0AAW3ZRZ0"/>
<feature type="domain" description="Dienelactone hydrolase" evidence="1">
    <location>
        <begin position="20"/>
        <end position="217"/>
    </location>
</feature>
<keyword evidence="2" id="KW-0378">Hydrolase</keyword>
<dbReference type="SUPFAM" id="SSF53474">
    <property type="entry name" value="alpha/beta-Hydrolases"/>
    <property type="match status" value="1"/>
</dbReference>
<keyword evidence="3" id="KW-1185">Reference proteome</keyword>
<dbReference type="PANTHER" id="PTHR46623:SF6">
    <property type="entry name" value="ALPHA_BETA-HYDROLASES SUPERFAMILY PROTEIN"/>
    <property type="match status" value="1"/>
</dbReference>
<comment type="caution">
    <text evidence="2">The sequence shown here is derived from an EMBL/GenBank/DDBJ whole genome shotgun (WGS) entry which is preliminary data.</text>
</comment>